<comment type="caution">
    <text evidence="5">The sequence shown here is derived from an EMBL/GenBank/DDBJ whole genome shotgun (WGS) entry which is preliminary data.</text>
</comment>
<evidence type="ECO:0000259" key="4">
    <source>
        <dbReference type="PROSITE" id="PS50901"/>
    </source>
</evidence>
<dbReference type="CDD" id="cd01127">
    <property type="entry name" value="TrwB_TraG_TraD_VirD4"/>
    <property type="match status" value="1"/>
</dbReference>
<protein>
    <submittedName>
        <fullName evidence="5">DNA translocase FtsK</fullName>
    </submittedName>
</protein>
<organism evidence="5 6">
    <name type="scientific">Polynucleobacter paneuropaeus</name>
    <dbReference type="NCBI Taxonomy" id="2527775"/>
    <lineage>
        <taxon>Bacteria</taxon>
        <taxon>Pseudomonadati</taxon>
        <taxon>Pseudomonadota</taxon>
        <taxon>Betaproteobacteria</taxon>
        <taxon>Burkholderiales</taxon>
        <taxon>Burkholderiaceae</taxon>
        <taxon>Polynucleobacter</taxon>
    </lineage>
</organism>
<name>A0AAE2YK38_9BURK</name>
<dbReference type="InterPro" id="IPR002543">
    <property type="entry name" value="FtsK_dom"/>
</dbReference>
<dbReference type="GO" id="GO:0003677">
    <property type="term" value="F:DNA binding"/>
    <property type="evidence" value="ECO:0007669"/>
    <property type="project" value="InterPro"/>
</dbReference>
<dbReference type="PANTHER" id="PTHR22683:SF1">
    <property type="entry name" value="TYPE VII SECRETION SYSTEM PROTEIN ESSC"/>
    <property type="match status" value="1"/>
</dbReference>
<dbReference type="EMBL" id="JAANGI010000001">
    <property type="protein sequence ID" value="MBT8590882.1"/>
    <property type="molecule type" value="Genomic_DNA"/>
</dbReference>
<dbReference type="SUPFAM" id="SSF52540">
    <property type="entry name" value="P-loop containing nucleoside triphosphate hydrolases"/>
    <property type="match status" value="1"/>
</dbReference>
<dbReference type="Proteomes" id="UP000762271">
    <property type="component" value="Unassembled WGS sequence"/>
</dbReference>
<dbReference type="PROSITE" id="PS50901">
    <property type="entry name" value="FTSK"/>
    <property type="match status" value="1"/>
</dbReference>
<evidence type="ECO:0000256" key="2">
    <source>
        <dbReference type="ARBA" id="ARBA00022840"/>
    </source>
</evidence>
<dbReference type="GO" id="GO:0005524">
    <property type="term" value="F:ATP binding"/>
    <property type="evidence" value="ECO:0007669"/>
    <property type="project" value="UniProtKB-UniRule"/>
</dbReference>
<evidence type="ECO:0000313" key="5">
    <source>
        <dbReference type="EMBL" id="MBT8590882.1"/>
    </source>
</evidence>
<accession>A0AAE2YK38</accession>
<evidence type="ECO:0000256" key="1">
    <source>
        <dbReference type="ARBA" id="ARBA00022741"/>
    </source>
</evidence>
<feature type="binding site" evidence="3">
    <location>
        <begin position="1463"/>
        <end position="1470"/>
    </location>
    <ligand>
        <name>ATP</name>
        <dbReference type="ChEBI" id="CHEBI:30616"/>
    </ligand>
</feature>
<dbReference type="InterPro" id="IPR050206">
    <property type="entry name" value="FtsK/SpoIIIE/SftA"/>
</dbReference>
<evidence type="ECO:0000313" key="6">
    <source>
        <dbReference type="Proteomes" id="UP000762271"/>
    </source>
</evidence>
<feature type="domain" description="FtsK" evidence="4">
    <location>
        <begin position="1444"/>
        <end position="1636"/>
    </location>
</feature>
<sequence length="1683" mass="189366">MISKAIALTAYQIVIKQLSQENLGEHKCFRIKNFTEIEVLEFIDIWDKERRPNGSEKVSLVIAENVRGQINSQYLAEPKKSITYYRNNNPTGLVYIETRVQSDEQGLQNIFTLQDSNFLDGSFDFHADFDDFVVSEALVNNCWMVLGREGQAPQLLKTRILQILGYLDDISVRRFTKFILKALESYLKSGGALSEQQINELVGADLVALDCFPDFYLFQDEKKTKKRLLQNRNYADLDSGSGDIDAELLLAKVETFEFKDDAGNIFSHSENLAYRGLCSEFISTQTPNSRAQIPFYVFEQLFSLDMSGLLLGERVLTEISALDSSRVQELLNANVIDGLNKRLEDEARRFLELEPIEGQEPLLFLLNRPTKKLIEQLANPRAQQFFNPILEFVEVIDLLREGSIEGEAYTLQLRLANKANKENLAIKLFAFIFGETLRAAEAKCIPDAFSVGLKIDPELIGAIDVPKFSELETADDEDDAPELVWEPIPLVFDLLDSSGNVANSIGKKEWFPSVDNLEYLSFLWLLVCAPESSYAEIPSGLNLPEDKPLNSVMSDFSKRILPISLIVSDSIHREHTFTNKFLPIRKNFFSKLRVRGFYSELIDEYLDEWMPIFEESRTALVPDGARLPAVTQLMDMDFINFGGRNKLMLPTHPIRLRWISKYLSECERLVGAVLSGEKELSKRNPSFYLDWLRNLSPNQAPAISSNKVGEILFSSGEQAWYEEFTPRNNEIAGVTLDAHSTKRIARQITSYLEAHPYKKDGLSILLVAPYANKFPAELISTFRTLDWRDARVDLTVISKRSTWPEISKFFDALHNEDRMTSGASLFPSCELSFIDYTENFSLKESLADVKFDLAIVTHLLNEKVTVQNNTESPVSFGGAFRPLMDRPTHLKGGVSGGAISILMRPDEPDVMLETWSTHVVRSQRLRPIAPAQPENTDFLELRVNFEESAKLFTELHAVCHWVITLERHISRQQIEALEISPDILSVEEGVGSSNNFTLIVSASSGKELIVSRLNRKLNRLISDKSTLIKHGTTLEEVSKMIYSETRRFAPKLALKAMGVSRVTEEVIGLMVARSLSKLEQVRKNSLNKNIFASISLDEHQNWFGGPTEVRADIANFLFELEGDDLILDIEVIEGKLRQVYDIHGVLQASETIKFLQDILVNSDRIDSSLWREQIISAVETADQSMIQISGFNLDGDFQVFPPNIRDKFRKGLFTLRSIKGLYSICMWDDIGKEVSREIQGDVEVVKSCSSNIIPLILNRISATPDIASTVTPLSPVEGKQEEVNQPKVKLENEGAIVLNTPDTPSAQPASPIAPSAAKKRLSSEQLRDMYQVILDCYSEQGIDVMPAPVEDIPFVEGPASILFKVMPKGATDPKKLMDKSQVLKLKLRLEQDQEIMFSIDRGYVNIDVPKLPSQRYFVDASQMWGRWSRPGSTLEAPLGEDRYGDVISINFSDTLSPHILVGGTTGSGKSEALNVLLYGLVRAYSADELRLLLVDPKGTELQDFARTPHLLGEIGWGDAEALELLKHAVIEMQARYEKMREEKTRTISEFNSKVAAEKRMPWWVVVLDEYADLTSEPAMKKEIESELKRLAQKARAAGIHVVIATQKPSVEVISTVLRSNLPAQLALRVKSATESRVIMDESGAEMLNGKGDSYLKLGSTSTRVQCALVSKADAEEILNKFTI</sequence>
<dbReference type="Gene3D" id="3.40.50.300">
    <property type="entry name" value="P-loop containing nucleotide triphosphate hydrolases"/>
    <property type="match status" value="1"/>
</dbReference>
<dbReference type="PANTHER" id="PTHR22683">
    <property type="entry name" value="SPORULATION PROTEIN RELATED"/>
    <property type="match status" value="1"/>
</dbReference>
<keyword evidence="2 3" id="KW-0067">ATP-binding</keyword>
<proteinExistence type="predicted"/>
<keyword evidence="1 3" id="KW-0547">Nucleotide-binding</keyword>
<evidence type="ECO:0000256" key="3">
    <source>
        <dbReference type="PROSITE-ProRule" id="PRU00289"/>
    </source>
</evidence>
<dbReference type="Pfam" id="PF01580">
    <property type="entry name" value="FtsK_SpoIIIE"/>
    <property type="match status" value="1"/>
</dbReference>
<dbReference type="InterPro" id="IPR027417">
    <property type="entry name" value="P-loop_NTPase"/>
</dbReference>
<reference evidence="5" key="1">
    <citation type="journal article" date="2021" name="Genome Biol. Evol.">
        <title>Continental-Scale Gene Flow Prevents Allopatric Divergence of Pelagic Freshwater Bacteria.</title>
        <authorList>
            <person name="Hoetzinger M."/>
            <person name="Pitt A."/>
            <person name="Huemer A."/>
            <person name="Hahn M.W."/>
        </authorList>
    </citation>
    <scope>NUCLEOTIDE SEQUENCE</scope>
    <source>
        <strain evidence="5">AP-YLGG-20-G6</strain>
    </source>
</reference>
<gene>
    <name evidence="5" type="ORF">G6693_02945</name>
</gene>